<dbReference type="Proteomes" id="UP000567067">
    <property type="component" value="Unassembled WGS sequence"/>
</dbReference>
<name>A0A7W3XTS4_9BACL</name>
<comment type="caution">
    <text evidence="1">The sequence shown here is derived from an EMBL/GenBank/DDBJ whole genome shotgun (WGS) entry which is preliminary data.</text>
</comment>
<dbReference type="AlphaFoldDB" id="A0A7W3XTS4"/>
<evidence type="ECO:0000313" key="2">
    <source>
        <dbReference type="Proteomes" id="UP000567067"/>
    </source>
</evidence>
<dbReference type="EMBL" id="JACJIP010000038">
    <property type="protein sequence ID" value="MBA9087933.1"/>
    <property type="molecule type" value="Genomic_DNA"/>
</dbReference>
<gene>
    <name evidence="1" type="ORF">FHR92_004426</name>
</gene>
<evidence type="ECO:0000313" key="1">
    <source>
        <dbReference type="EMBL" id="MBA9087933.1"/>
    </source>
</evidence>
<proteinExistence type="predicted"/>
<keyword evidence="2" id="KW-1185">Reference proteome</keyword>
<reference evidence="1 2" key="1">
    <citation type="submission" date="2020-08" db="EMBL/GenBank/DDBJ databases">
        <title>Genomic Encyclopedia of Type Strains, Phase III (KMG-III): the genomes of soil and plant-associated and newly described type strains.</title>
        <authorList>
            <person name="Whitman W."/>
        </authorList>
    </citation>
    <scope>NUCLEOTIDE SEQUENCE [LARGE SCALE GENOMIC DNA]</scope>
    <source>
        <strain evidence="1 2">CECT 8693</strain>
    </source>
</reference>
<organism evidence="1 2">
    <name type="scientific">Fontibacillus solani</name>
    <dbReference type="NCBI Taxonomy" id="1572857"/>
    <lineage>
        <taxon>Bacteria</taxon>
        <taxon>Bacillati</taxon>
        <taxon>Bacillota</taxon>
        <taxon>Bacilli</taxon>
        <taxon>Bacillales</taxon>
        <taxon>Paenibacillaceae</taxon>
        <taxon>Fontibacillus</taxon>
    </lineage>
</organism>
<sequence>MLRRPLIQRTFSHVRKGYLYMVGFGIKGRASLRDGVDATTKLVDASNRSYPVGLALLS</sequence>
<protein>
    <submittedName>
        <fullName evidence="1">Uncharacterized protein</fullName>
    </submittedName>
</protein>
<dbReference type="RefSeq" id="WP_182539198.1">
    <property type="nucleotide sequence ID" value="NZ_JACJIP010000038.1"/>
</dbReference>
<accession>A0A7W3XTS4</accession>